<evidence type="ECO:0000256" key="1">
    <source>
        <dbReference type="ARBA" id="ARBA00004308"/>
    </source>
</evidence>
<evidence type="ECO:0000256" key="7">
    <source>
        <dbReference type="ARBA" id="ARBA00022741"/>
    </source>
</evidence>
<dbReference type="InterPro" id="IPR041775">
    <property type="entry name" value="Ror-like_CRD"/>
</dbReference>
<dbReference type="PROSITE" id="PS00109">
    <property type="entry name" value="PROTEIN_KINASE_TYR"/>
    <property type="match status" value="1"/>
</dbReference>
<evidence type="ECO:0000256" key="5">
    <source>
        <dbReference type="ARBA" id="ARBA00022679"/>
    </source>
</evidence>
<keyword evidence="16" id="KW-0393">Immunoglobulin domain</keyword>
<dbReference type="SUPFAM" id="SSF48726">
    <property type="entry name" value="Immunoglobulin"/>
    <property type="match status" value="1"/>
</dbReference>
<dbReference type="InterPro" id="IPR036179">
    <property type="entry name" value="Ig-like_dom_sf"/>
</dbReference>
<dbReference type="Gene3D" id="1.10.510.10">
    <property type="entry name" value="Transferase(Phosphotransferase) domain 1"/>
    <property type="match status" value="1"/>
</dbReference>
<accession>A0A2B4SNV3</accession>
<dbReference type="PANTHER" id="PTHR24416">
    <property type="entry name" value="TYROSINE-PROTEIN KINASE RECEPTOR"/>
    <property type="match status" value="1"/>
</dbReference>
<proteinExistence type="predicted"/>
<dbReference type="Gene3D" id="2.60.40.10">
    <property type="entry name" value="Immunoglobulins"/>
    <property type="match status" value="1"/>
</dbReference>
<keyword evidence="14 28" id="KW-0675">Receptor</keyword>
<name>A0A2B4SNV3_STYPI</name>
<feature type="domain" description="Ig-like" evidence="27">
    <location>
        <begin position="52"/>
        <end position="143"/>
    </location>
</feature>
<comment type="caution">
    <text evidence="28">The sequence shown here is derived from an EMBL/GenBank/DDBJ whole genome shotgun (WGS) entry which is preliminary data.</text>
</comment>
<evidence type="ECO:0000256" key="6">
    <source>
        <dbReference type="ARBA" id="ARBA00022692"/>
    </source>
</evidence>
<dbReference type="PROSITE" id="PS50070">
    <property type="entry name" value="KRINGLE_2"/>
    <property type="match status" value="1"/>
</dbReference>
<feature type="binding site" evidence="19">
    <location>
        <position position="696"/>
    </location>
    <ligand>
        <name>Mg(2+)</name>
        <dbReference type="ChEBI" id="CHEBI:18420"/>
    </ligand>
</feature>
<comment type="subcellular location">
    <subcellularLocation>
        <location evidence="1">Endomembrane system</location>
    </subcellularLocation>
    <subcellularLocation>
        <location evidence="2">Membrane</location>
        <topology evidence="2">Single-pass type I membrane protein</topology>
    </subcellularLocation>
</comment>
<dbReference type="InterPro" id="IPR011009">
    <property type="entry name" value="Kinase-like_dom_sf"/>
</dbReference>
<dbReference type="Proteomes" id="UP000225706">
    <property type="component" value="Unassembled WGS sequence"/>
</dbReference>
<evidence type="ECO:0000256" key="16">
    <source>
        <dbReference type="ARBA" id="ARBA00023319"/>
    </source>
</evidence>
<dbReference type="InterPro" id="IPR008266">
    <property type="entry name" value="Tyr_kinase_AS"/>
</dbReference>
<evidence type="ECO:0000256" key="4">
    <source>
        <dbReference type="ARBA" id="ARBA00022572"/>
    </source>
</evidence>
<feature type="binding site" evidence="19">
    <location>
        <position position="683"/>
    </location>
    <ligand>
        <name>Mg(2+)</name>
        <dbReference type="ChEBI" id="CHEBI:18420"/>
    </ligand>
</feature>
<keyword evidence="9 18" id="KW-0067">ATP-binding</keyword>
<keyword evidence="11 22" id="KW-0472">Membrane</keyword>
<evidence type="ECO:0000256" key="22">
    <source>
        <dbReference type="SAM" id="Phobius"/>
    </source>
</evidence>
<dbReference type="InterPro" id="IPR001245">
    <property type="entry name" value="Ser-Thr/Tyr_kinase_cat_dom"/>
</dbReference>
<dbReference type="FunFam" id="2.60.40.10:FF:000779">
    <property type="entry name" value="Titin b"/>
    <property type="match status" value="1"/>
</dbReference>
<dbReference type="Pfam" id="PF01392">
    <property type="entry name" value="Fz"/>
    <property type="match status" value="1"/>
</dbReference>
<dbReference type="PROSITE" id="PS50011">
    <property type="entry name" value="PROTEIN_KINASE_DOM"/>
    <property type="match status" value="1"/>
</dbReference>
<protein>
    <submittedName>
        <fullName evidence="28">Tyrosine-protein kinase transmembrane receptor ROR1</fullName>
    </submittedName>
</protein>
<evidence type="ECO:0000256" key="8">
    <source>
        <dbReference type="ARBA" id="ARBA00022777"/>
    </source>
</evidence>
<evidence type="ECO:0000256" key="17">
    <source>
        <dbReference type="PIRSR" id="PIRSR000615-1"/>
    </source>
</evidence>
<dbReference type="GO" id="GO:0050793">
    <property type="term" value="P:regulation of developmental process"/>
    <property type="evidence" value="ECO:0007669"/>
    <property type="project" value="UniProtKB-ARBA"/>
</dbReference>
<dbReference type="STRING" id="50429.A0A2B4SNV3"/>
<dbReference type="GO" id="GO:0017147">
    <property type="term" value="F:Wnt-protein binding"/>
    <property type="evidence" value="ECO:0007669"/>
    <property type="project" value="TreeGrafter"/>
</dbReference>
<evidence type="ECO:0000313" key="29">
    <source>
        <dbReference type="Proteomes" id="UP000225706"/>
    </source>
</evidence>
<dbReference type="InterPro" id="IPR013783">
    <property type="entry name" value="Ig-like_fold"/>
</dbReference>
<dbReference type="InterPro" id="IPR000719">
    <property type="entry name" value="Prot_kinase_dom"/>
</dbReference>
<evidence type="ECO:0000256" key="11">
    <source>
        <dbReference type="ARBA" id="ARBA00023136"/>
    </source>
</evidence>
<evidence type="ECO:0000256" key="2">
    <source>
        <dbReference type="ARBA" id="ARBA00004479"/>
    </source>
</evidence>
<evidence type="ECO:0000256" key="23">
    <source>
        <dbReference type="SAM" id="SignalP"/>
    </source>
</evidence>
<dbReference type="PRINTS" id="PR00018">
    <property type="entry name" value="KRINGLE"/>
</dbReference>
<dbReference type="Pfam" id="PF00051">
    <property type="entry name" value="Kringle"/>
    <property type="match status" value="1"/>
</dbReference>
<keyword evidence="10 22" id="KW-1133">Transmembrane helix</keyword>
<feature type="region of interest" description="Disordered" evidence="21">
    <location>
        <begin position="147"/>
        <end position="203"/>
    </location>
</feature>
<dbReference type="InterPro" id="IPR038178">
    <property type="entry name" value="Kringle_sf"/>
</dbReference>
<dbReference type="InterPro" id="IPR018056">
    <property type="entry name" value="Kringle_CS"/>
</dbReference>
<dbReference type="GO" id="GO:0043235">
    <property type="term" value="C:receptor complex"/>
    <property type="evidence" value="ECO:0007669"/>
    <property type="project" value="TreeGrafter"/>
</dbReference>
<dbReference type="SMART" id="SM00408">
    <property type="entry name" value="IGc2"/>
    <property type="match status" value="1"/>
</dbReference>
<evidence type="ECO:0000256" key="14">
    <source>
        <dbReference type="ARBA" id="ARBA00023170"/>
    </source>
</evidence>
<keyword evidence="23" id="KW-0732">Signal</keyword>
<reference evidence="29" key="1">
    <citation type="journal article" date="2017" name="bioRxiv">
        <title>Comparative analysis of the genomes of Stylophora pistillata and Acropora digitifera provides evidence for extensive differences between species of corals.</title>
        <authorList>
            <person name="Voolstra C.R."/>
            <person name="Li Y."/>
            <person name="Liew Y.J."/>
            <person name="Baumgarten S."/>
            <person name="Zoccola D."/>
            <person name="Flot J.-F."/>
            <person name="Tambutte S."/>
            <person name="Allemand D."/>
            <person name="Aranda M."/>
        </authorList>
    </citation>
    <scope>NUCLEOTIDE SEQUENCE [LARGE SCALE GENOMIC DNA]</scope>
</reference>
<dbReference type="GO" id="GO:0005524">
    <property type="term" value="F:ATP binding"/>
    <property type="evidence" value="ECO:0007669"/>
    <property type="project" value="UniProtKB-KW"/>
</dbReference>
<keyword evidence="19" id="KW-0479">Metal-binding</keyword>
<keyword evidence="8 28" id="KW-0418">Kinase</keyword>
<dbReference type="InterPro" id="IPR003599">
    <property type="entry name" value="Ig_sub"/>
</dbReference>
<dbReference type="SMART" id="SM00130">
    <property type="entry name" value="KR"/>
    <property type="match status" value="1"/>
</dbReference>
<evidence type="ECO:0000259" key="26">
    <source>
        <dbReference type="PROSITE" id="PS50070"/>
    </source>
</evidence>
<dbReference type="SUPFAM" id="SSF57440">
    <property type="entry name" value="Kringle-like"/>
    <property type="match status" value="1"/>
</dbReference>
<feature type="chain" id="PRO_5012134570" evidence="23">
    <location>
        <begin position="25"/>
        <end position="835"/>
    </location>
</feature>
<dbReference type="CDD" id="cd07459">
    <property type="entry name" value="CRD_TK_ROR_like"/>
    <property type="match status" value="1"/>
</dbReference>
<keyword evidence="5" id="KW-0808">Transferase</keyword>
<evidence type="ECO:0000259" key="25">
    <source>
        <dbReference type="PROSITE" id="PS50038"/>
    </source>
</evidence>
<feature type="domain" description="FZ" evidence="25">
    <location>
        <begin position="209"/>
        <end position="341"/>
    </location>
</feature>
<dbReference type="PRINTS" id="PR00109">
    <property type="entry name" value="TYRKINASE"/>
</dbReference>
<dbReference type="PROSITE" id="PS50038">
    <property type="entry name" value="FZ"/>
    <property type="match status" value="1"/>
</dbReference>
<dbReference type="Gene3D" id="1.10.2000.10">
    <property type="entry name" value="Frizzled cysteine-rich domain"/>
    <property type="match status" value="1"/>
</dbReference>
<evidence type="ECO:0000256" key="3">
    <source>
        <dbReference type="ARBA" id="ARBA00022553"/>
    </source>
</evidence>
<dbReference type="CDD" id="cd00108">
    <property type="entry name" value="KR"/>
    <property type="match status" value="1"/>
</dbReference>
<dbReference type="InterPro" id="IPR003598">
    <property type="entry name" value="Ig_sub2"/>
</dbReference>
<feature type="active site" description="Proton acceptor" evidence="17">
    <location>
        <position position="678"/>
    </location>
</feature>
<evidence type="ECO:0000259" key="24">
    <source>
        <dbReference type="PROSITE" id="PS50011"/>
    </source>
</evidence>
<evidence type="ECO:0000259" key="27">
    <source>
        <dbReference type="PROSITE" id="PS50835"/>
    </source>
</evidence>
<dbReference type="EMBL" id="LSMT01000054">
    <property type="protein sequence ID" value="PFX30202.1"/>
    <property type="molecule type" value="Genomic_DNA"/>
</dbReference>
<evidence type="ECO:0000256" key="13">
    <source>
        <dbReference type="ARBA" id="ARBA00023157"/>
    </source>
</evidence>
<dbReference type="Pfam" id="PF07679">
    <property type="entry name" value="I-set"/>
    <property type="match status" value="1"/>
</dbReference>
<evidence type="ECO:0000256" key="19">
    <source>
        <dbReference type="PIRSR" id="PIRSR000615-3"/>
    </source>
</evidence>
<keyword evidence="7 18" id="KW-0547">Nucleotide-binding</keyword>
<keyword evidence="13" id="KW-1015">Disulfide bond</keyword>
<comment type="caution">
    <text evidence="20">Lacks conserved residue(s) required for the propagation of feature annotation.</text>
</comment>
<dbReference type="AlphaFoldDB" id="A0A2B4SNV3"/>
<keyword evidence="4 20" id="KW-0420">Kringle</keyword>
<dbReference type="PROSITE" id="PS50835">
    <property type="entry name" value="IG_LIKE"/>
    <property type="match status" value="1"/>
</dbReference>
<evidence type="ECO:0000256" key="20">
    <source>
        <dbReference type="PROSITE-ProRule" id="PRU00121"/>
    </source>
</evidence>
<dbReference type="OrthoDB" id="2431000at2759"/>
<dbReference type="InterPro" id="IPR007110">
    <property type="entry name" value="Ig-like_dom"/>
</dbReference>
<dbReference type="GO" id="GO:0012505">
    <property type="term" value="C:endomembrane system"/>
    <property type="evidence" value="ECO:0007669"/>
    <property type="project" value="UniProtKB-SubCell"/>
</dbReference>
<keyword evidence="15" id="KW-0325">Glycoprotein</keyword>
<evidence type="ECO:0000256" key="9">
    <source>
        <dbReference type="ARBA" id="ARBA00022840"/>
    </source>
</evidence>
<dbReference type="Gene3D" id="3.30.200.20">
    <property type="entry name" value="Phosphorylase Kinase, domain 1"/>
    <property type="match status" value="1"/>
</dbReference>
<dbReference type="InterPro" id="IPR036790">
    <property type="entry name" value="Frizzled_dom_sf"/>
</dbReference>
<dbReference type="PIRSF" id="PIRSF000615">
    <property type="entry name" value="TyrPK_CSF1-R"/>
    <property type="match status" value="1"/>
</dbReference>
<evidence type="ECO:0000313" key="28">
    <source>
        <dbReference type="EMBL" id="PFX30202.1"/>
    </source>
</evidence>
<dbReference type="PROSITE" id="PS00021">
    <property type="entry name" value="KRINGLE_1"/>
    <property type="match status" value="1"/>
</dbReference>
<feature type="transmembrane region" description="Helical" evidence="22">
    <location>
        <begin position="477"/>
        <end position="500"/>
    </location>
</feature>
<dbReference type="SMART" id="SM00409">
    <property type="entry name" value="IG"/>
    <property type="match status" value="1"/>
</dbReference>
<dbReference type="GO" id="GO:0004714">
    <property type="term" value="F:transmembrane receptor protein tyrosine kinase activity"/>
    <property type="evidence" value="ECO:0007669"/>
    <property type="project" value="TreeGrafter"/>
</dbReference>
<keyword evidence="29" id="KW-1185">Reference proteome</keyword>
<dbReference type="GO" id="GO:0030182">
    <property type="term" value="P:neuron differentiation"/>
    <property type="evidence" value="ECO:0007669"/>
    <property type="project" value="UniProtKB-ARBA"/>
</dbReference>
<dbReference type="GO" id="GO:0046872">
    <property type="term" value="F:metal ion binding"/>
    <property type="evidence" value="ECO:0007669"/>
    <property type="project" value="UniProtKB-KW"/>
</dbReference>
<keyword evidence="19" id="KW-0460">Magnesium</keyword>
<dbReference type="FunFam" id="1.10.510.10:FF:001512">
    <property type="entry name" value="Receptor tyrosine-protein kinase erbB-2"/>
    <property type="match status" value="1"/>
</dbReference>
<dbReference type="Pfam" id="PF07714">
    <property type="entry name" value="PK_Tyr_Ser-Thr"/>
    <property type="match status" value="1"/>
</dbReference>
<dbReference type="GO" id="GO:0048468">
    <property type="term" value="P:cell development"/>
    <property type="evidence" value="ECO:0007669"/>
    <property type="project" value="UniProtKB-ARBA"/>
</dbReference>
<evidence type="ECO:0000256" key="12">
    <source>
        <dbReference type="ARBA" id="ARBA00023137"/>
    </source>
</evidence>
<dbReference type="InterPro" id="IPR000001">
    <property type="entry name" value="Kringle"/>
</dbReference>
<feature type="compositionally biased region" description="Low complexity" evidence="21">
    <location>
        <begin position="156"/>
        <end position="175"/>
    </location>
</feature>
<dbReference type="PANTHER" id="PTHR24416:SF611">
    <property type="entry name" value="TYROSINE-PROTEIN KINASE TRANSMEMBRANE RECEPTOR ROR"/>
    <property type="match status" value="1"/>
</dbReference>
<feature type="domain" description="Protein kinase" evidence="24">
    <location>
        <begin position="538"/>
        <end position="826"/>
    </location>
</feature>
<keyword evidence="3" id="KW-0597">Phosphoprotein</keyword>
<dbReference type="InterPro" id="IPR013806">
    <property type="entry name" value="Kringle-like"/>
</dbReference>
<gene>
    <name evidence="28" type="primary">Ror1</name>
    <name evidence="28" type="ORF">AWC38_SpisGene5013</name>
</gene>
<dbReference type="InterPro" id="IPR050122">
    <property type="entry name" value="RTK"/>
</dbReference>
<keyword evidence="12" id="KW-0829">Tyrosine-protein kinase</keyword>
<evidence type="ECO:0000256" key="10">
    <source>
        <dbReference type="ARBA" id="ARBA00022989"/>
    </source>
</evidence>
<dbReference type="InterPro" id="IPR020067">
    <property type="entry name" value="Frizzled_dom"/>
</dbReference>
<organism evidence="28 29">
    <name type="scientific">Stylophora pistillata</name>
    <name type="common">Smooth cauliflower coral</name>
    <dbReference type="NCBI Taxonomy" id="50429"/>
    <lineage>
        <taxon>Eukaryota</taxon>
        <taxon>Metazoa</taxon>
        <taxon>Cnidaria</taxon>
        <taxon>Anthozoa</taxon>
        <taxon>Hexacorallia</taxon>
        <taxon>Scleractinia</taxon>
        <taxon>Astrocoeniina</taxon>
        <taxon>Pocilloporidae</taxon>
        <taxon>Stylophora</taxon>
    </lineage>
</organism>
<dbReference type="Gene3D" id="2.40.20.10">
    <property type="entry name" value="Plasminogen Kringle 4"/>
    <property type="match status" value="1"/>
</dbReference>
<dbReference type="GO" id="GO:0005886">
    <property type="term" value="C:plasma membrane"/>
    <property type="evidence" value="ECO:0007669"/>
    <property type="project" value="TreeGrafter"/>
</dbReference>
<dbReference type="SUPFAM" id="SSF56112">
    <property type="entry name" value="Protein kinase-like (PK-like)"/>
    <property type="match status" value="1"/>
</dbReference>
<evidence type="ECO:0000256" key="15">
    <source>
        <dbReference type="ARBA" id="ARBA00023180"/>
    </source>
</evidence>
<feature type="domain" description="Kringle" evidence="26">
    <location>
        <begin position="363"/>
        <end position="442"/>
    </location>
</feature>
<dbReference type="GO" id="GO:0007169">
    <property type="term" value="P:cell surface receptor protein tyrosine kinase signaling pathway"/>
    <property type="evidence" value="ECO:0007669"/>
    <property type="project" value="TreeGrafter"/>
</dbReference>
<evidence type="ECO:0000256" key="18">
    <source>
        <dbReference type="PIRSR" id="PIRSR000615-2"/>
    </source>
</evidence>
<dbReference type="InterPro" id="IPR013098">
    <property type="entry name" value="Ig_I-set"/>
</dbReference>
<evidence type="ECO:0000256" key="21">
    <source>
        <dbReference type="SAM" id="MobiDB-lite"/>
    </source>
</evidence>
<keyword evidence="6 22" id="KW-0812">Transmembrane</keyword>
<feature type="signal peptide" evidence="23">
    <location>
        <begin position="1"/>
        <end position="24"/>
    </location>
</feature>
<sequence length="835" mass="94627">MRFPASKCLFWGFCLWIFSGKFLSGFQHKRSLDSPSSHMPNDTRSCSHCKAPVFDKPLQNRTVVEGKRVQLKCYVRGTPRPVVTWYRNGEAISNKSGSYSFSERGGSSRLKIRKVELSDAGWYICVANNSIGTAQIKAYLMVNSKNPKSTPHKPTLENTPSPTSPLTSTTQATFTEHSQQANAGHTGLEEEHENPTFGDLEIQTPPAVPENGSCVIYNGTFCEKLLKGWSIFVRSYEKQENIEKKITNAYHKIQGHKKISKQCRPFVKPLLCHYNLPSCDKTSSVPTPRHICYKTCESLRTDICKSEYYMAKQASLQGVLLPECSILPRRDSKQGKNCISNLKGKAQRNPKPVVLKNASPMNACYKDKGEDFRANVSVTEKGLNCQHWNVTKPHHHLLSPKEYPELEGGHNFCRNPGGKREKPWCFTTDADTQFDYCAIPSCDKPSFSVPLSIQSTNTLQPKDEMSTASPSIQIVSILYTVIPCLLFAIIFSSVVIFICWRYHKQIIYQAAQTAATPLVPVVGKSSYPKIKEMRRETVRFLKDVGEGEFGKLYKGEVLEKLEGIQTTRAIFAKVLRNSSSASNRETFLRQAETWSKFSHPNVISIVGMCYNGPPTCILYECVEYGTLYDYLVENSPLDGAVDDDEEPEPLNYHDQLQIAIQIAAGMNYISQHNYIHGDLAARNCMVGPRMTVKITDVALSRNPFSSDYYRVPNRPPMPLRWMAPEGVLNYRFTVETDIWSFGVVLWEIFSFGSRPHEGCSDEEVMDHIREHVLLPCPADCPARIFVLMKECWDILPPSRPRFSTIYTHLCALRWDTNGPREPHEHFERECFHVDL</sequence>
<feature type="binding site" evidence="18">
    <location>
        <position position="682"/>
    </location>
    <ligand>
        <name>ATP</name>
        <dbReference type="ChEBI" id="CHEBI:30616"/>
    </ligand>
</feature>